<organism evidence="2 3">
    <name type="scientific">Colocasia esculenta</name>
    <name type="common">Wild taro</name>
    <name type="synonym">Arum esculentum</name>
    <dbReference type="NCBI Taxonomy" id="4460"/>
    <lineage>
        <taxon>Eukaryota</taxon>
        <taxon>Viridiplantae</taxon>
        <taxon>Streptophyta</taxon>
        <taxon>Embryophyta</taxon>
        <taxon>Tracheophyta</taxon>
        <taxon>Spermatophyta</taxon>
        <taxon>Magnoliopsida</taxon>
        <taxon>Liliopsida</taxon>
        <taxon>Araceae</taxon>
        <taxon>Aroideae</taxon>
        <taxon>Colocasieae</taxon>
        <taxon>Colocasia</taxon>
    </lineage>
</organism>
<comment type="caution">
    <text evidence="2">The sequence shown here is derived from an EMBL/GenBank/DDBJ whole genome shotgun (WGS) entry which is preliminary data.</text>
</comment>
<evidence type="ECO:0000313" key="3">
    <source>
        <dbReference type="Proteomes" id="UP000652761"/>
    </source>
</evidence>
<evidence type="ECO:0000256" key="1">
    <source>
        <dbReference type="SAM" id="MobiDB-lite"/>
    </source>
</evidence>
<dbReference type="EMBL" id="NMUH01005755">
    <property type="protein sequence ID" value="MQM13611.1"/>
    <property type="molecule type" value="Genomic_DNA"/>
</dbReference>
<evidence type="ECO:0000313" key="2">
    <source>
        <dbReference type="EMBL" id="MQM13611.1"/>
    </source>
</evidence>
<sequence>MLKVNGSTHPKPLGPNGSGNRSRPISRSPDQRLRVEIVGVHVTWEPRASTSVRRQNGFESPQFVLYKIPKIAASRATFTPPPLSVSRHLAPVFSLQNLSISLRTISTSTVVLSVLPCACVLPSEMCYYRVKLVIEAIT</sequence>
<name>A0A843X497_COLES</name>
<accession>A0A843X497</accession>
<dbReference type="Proteomes" id="UP000652761">
    <property type="component" value="Unassembled WGS sequence"/>
</dbReference>
<feature type="region of interest" description="Disordered" evidence="1">
    <location>
        <begin position="1"/>
        <end position="28"/>
    </location>
</feature>
<reference evidence="2" key="1">
    <citation type="submission" date="2017-07" db="EMBL/GenBank/DDBJ databases">
        <title>Taro Niue Genome Assembly and Annotation.</title>
        <authorList>
            <person name="Atibalentja N."/>
            <person name="Keating K."/>
            <person name="Fields C.J."/>
        </authorList>
    </citation>
    <scope>NUCLEOTIDE SEQUENCE</scope>
    <source>
        <strain evidence="2">Niue_2</strain>
        <tissue evidence="2">Leaf</tissue>
    </source>
</reference>
<proteinExistence type="predicted"/>
<keyword evidence="3" id="KW-1185">Reference proteome</keyword>
<gene>
    <name evidence="2" type="ORF">Taro_046541</name>
</gene>
<dbReference type="AlphaFoldDB" id="A0A843X497"/>
<protein>
    <submittedName>
        <fullName evidence="2">Uncharacterized protein</fullName>
    </submittedName>
</protein>